<evidence type="ECO:0000313" key="3">
    <source>
        <dbReference type="Proteomes" id="UP001215598"/>
    </source>
</evidence>
<gene>
    <name evidence="2" type="ORF">B0H16DRAFT_1537554</name>
</gene>
<comment type="caution">
    <text evidence="2">The sequence shown here is derived from an EMBL/GenBank/DDBJ whole genome shotgun (WGS) entry which is preliminary data.</text>
</comment>
<dbReference type="AlphaFoldDB" id="A0AAD7J4T0"/>
<dbReference type="Proteomes" id="UP001215598">
    <property type="component" value="Unassembled WGS sequence"/>
</dbReference>
<reference evidence="2" key="1">
    <citation type="submission" date="2023-03" db="EMBL/GenBank/DDBJ databases">
        <title>Massive genome expansion in bonnet fungi (Mycena s.s.) driven by repeated elements and novel gene families across ecological guilds.</title>
        <authorList>
            <consortium name="Lawrence Berkeley National Laboratory"/>
            <person name="Harder C.B."/>
            <person name="Miyauchi S."/>
            <person name="Viragh M."/>
            <person name="Kuo A."/>
            <person name="Thoen E."/>
            <person name="Andreopoulos B."/>
            <person name="Lu D."/>
            <person name="Skrede I."/>
            <person name="Drula E."/>
            <person name="Henrissat B."/>
            <person name="Morin E."/>
            <person name="Kohler A."/>
            <person name="Barry K."/>
            <person name="LaButti K."/>
            <person name="Morin E."/>
            <person name="Salamov A."/>
            <person name="Lipzen A."/>
            <person name="Mereny Z."/>
            <person name="Hegedus B."/>
            <person name="Baldrian P."/>
            <person name="Stursova M."/>
            <person name="Weitz H."/>
            <person name="Taylor A."/>
            <person name="Grigoriev I.V."/>
            <person name="Nagy L.G."/>
            <person name="Martin F."/>
            <person name="Kauserud H."/>
        </authorList>
    </citation>
    <scope>NUCLEOTIDE SEQUENCE</scope>
    <source>
        <strain evidence="2">CBHHK182m</strain>
    </source>
</reference>
<accession>A0AAD7J4T0</accession>
<evidence type="ECO:0000256" key="1">
    <source>
        <dbReference type="SAM" id="SignalP"/>
    </source>
</evidence>
<organism evidence="2 3">
    <name type="scientific">Mycena metata</name>
    <dbReference type="NCBI Taxonomy" id="1033252"/>
    <lineage>
        <taxon>Eukaryota</taxon>
        <taxon>Fungi</taxon>
        <taxon>Dikarya</taxon>
        <taxon>Basidiomycota</taxon>
        <taxon>Agaricomycotina</taxon>
        <taxon>Agaricomycetes</taxon>
        <taxon>Agaricomycetidae</taxon>
        <taxon>Agaricales</taxon>
        <taxon>Marasmiineae</taxon>
        <taxon>Mycenaceae</taxon>
        <taxon>Mycena</taxon>
    </lineage>
</organism>
<dbReference type="EMBL" id="JARKIB010000045">
    <property type="protein sequence ID" value="KAJ7756969.1"/>
    <property type="molecule type" value="Genomic_DNA"/>
</dbReference>
<keyword evidence="1" id="KW-0732">Signal</keyword>
<feature type="chain" id="PRO_5042272841" description="Secreted protein" evidence="1">
    <location>
        <begin position="32"/>
        <end position="70"/>
    </location>
</feature>
<protein>
    <recommendedName>
        <fullName evidence="4">Secreted protein</fullName>
    </recommendedName>
</protein>
<feature type="signal peptide" evidence="1">
    <location>
        <begin position="1"/>
        <end position="31"/>
    </location>
</feature>
<keyword evidence="3" id="KW-1185">Reference proteome</keyword>
<name>A0AAD7J4T0_9AGAR</name>
<sequence length="70" mass="7836">MRSLHVCLGNLTSTTLRAGLILLFVTAHWCAEPGFHRPDPTSSGSSSFRRLPTANGFSSYWRSIRHYPDT</sequence>
<evidence type="ECO:0008006" key="4">
    <source>
        <dbReference type="Google" id="ProtNLM"/>
    </source>
</evidence>
<proteinExistence type="predicted"/>
<evidence type="ECO:0000313" key="2">
    <source>
        <dbReference type="EMBL" id="KAJ7756969.1"/>
    </source>
</evidence>